<evidence type="ECO:0000256" key="1">
    <source>
        <dbReference type="SAM" id="Phobius"/>
    </source>
</evidence>
<reference evidence="2" key="1">
    <citation type="journal article" date="2013" name="J. Plant Res.">
        <title>Effect of fungi and light on seed germination of three Opuntia species from semiarid lands of central Mexico.</title>
        <authorList>
            <person name="Delgado-Sanchez P."/>
            <person name="Jimenez-Bremont J.F."/>
            <person name="Guerrero-Gonzalez Mde L."/>
            <person name="Flores J."/>
        </authorList>
    </citation>
    <scope>NUCLEOTIDE SEQUENCE</scope>
    <source>
        <tissue evidence="2">Cladode</tissue>
    </source>
</reference>
<sequence>MRHCSSSGTNMFIVQHSAHLAFRSILSALFILGLASAEAFMQAKATLSTASIWFLMASDVRLMLKSRICSHFCCCVQLLETQVANLVPSLTASFPVTSSSRITPKL</sequence>
<organism evidence="2">
    <name type="scientific">Opuntia streptacantha</name>
    <name type="common">Prickly pear cactus</name>
    <name type="synonym">Opuntia cardona</name>
    <dbReference type="NCBI Taxonomy" id="393608"/>
    <lineage>
        <taxon>Eukaryota</taxon>
        <taxon>Viridiplantae</taxon>
        <taxon>Streptophyta</taxon>
        <taxon>Embryophyta</taxon>
        <taxon>Tracheophyta</taxon>
        <taxon>Spermatophyta</taxon>
        <taxon>Magnoliopsida</taxon>
        <taxon>eudicotyledons</taxon>
        <taxon>Gunneridae</taxon>
        <taxon>Pentapetalae</taxon>
        <taxon>Caryophyllales</taxon>
        <taxon>Cactineae</taxon>
        <taxon>Cactaceae</taxon>
        <taxon>Opuntioideae</taxon>
        <taxon>Opuntia</taxon>
    </lineage>
</organism>
<proteinExistence type="predicted"/>
<protein>
    <submittedName>
        <fullName evidence="2">Uncharacterized protein</fullName>
    </submittedName>
</protein>
<reference evidence="2" key="2">
    <citation type="submission" date="2020-07" db="EMBL/GenBank/DDBJ databases">
        <authorList>
            <person name="Vera ALvarez R."/>
            <person name="Arias-Moreno D.M."/>
            <person name="Jimenez-Jacinto V."/>
            <person name="Jimenez-Bremont J.F."/>
            <person name="Swaminathan K."/>
            <person name="Moose S.P."/>
            <person name="Guerrero-Gonzalez M.L."/>
            <person name="Marino-Ramirez L."/>
            <person name="Landsman D."/>
            <person name="Rodriguez-Kessler M."/>
            <person name="Delgado-Sanchez P."/>
        </authorList>
    </citation>
    <scope>NUCLEOTIDE SEQUENCE</scope>
    <source>
        <tissue evidence="2">Cladode</tissue>
    </source>
</reference>
<dbReference type="AlphaFoldDB" id="A0A7C8ZH25"/>
<evidence type="ECO:0000313" key="2">
    <source>
        <dbReference type="EMBL" id="MBA4642131.1"/>
    </source>
</evidence>
<keyword evidence="1" id="KW-1133">Transmembrane helix</keyword>
<name>A0A7C8ZH25_OPUST</name>
<feature type="transmembrane region" description="Helical" evidence="1">
    <location>
        <begin position="20"/>
        <end position="41"/>
    </location>
</feature>
<keyword evidence="1" id="KW-0472">Membrane</keyword>
<dbReference type="EMBL" id="GISG01127312">
    <property type="protein sequence ID" value="MBA4642131.1"/>
    <property type="molecule type" value="Transcribed_RNA"/>
</dbReference>
<dbReference type="EMBL" id="GISG01127311">
    <property type="protein sequence ID" value="MBA4642130.1"/>
    <property type="molecule type" value="Transcribed_RNA"/>
</dbReference>
<keyword evidence="1" id="KW-0812">Transmembrane</keyword>
<accession>A0A7C8ZH25</accession>